<dbReference type="AlphaFoldDB" id="E3N6E5"/>
<evidence type="ECO:0000313" key="2">
    <source>
        <dbReference type="EMBL" id="EFO88007.1"/>
    </source>
</evidence>
<dbReference type="OrthoDB" id="5863022at2759"/>
<feature type="coiled-coil region" evidence="1">
    <location>
        <begin position="61"/>
        <end position="112"/>
    </location>
</feature>
<keyword evidence="1" id="KW-0175">Coiled coil</keyword>
<reference evidence="2" key="1">
    <citation type="submission" date="2007-07" db="EMBL/GenBank/DDBJ databases">
        <title>PCAP assembly of the Caenorhabditis remanei genome.</title>
        <authorList>
            <consortium name="The Caenorhabditis remanei Sequencing Consortium"/>
            <person name="Wilson R.K."/>
        </authorList>
    </citation>
    <scope>NUCLEOTIDE SEQUENCE [LARGE SCALE GENOMIC DNA]</scope>
    <source>
        <strain evidence="2">PB4641</strain>
    </source>
</reference>
<sequence length="242" mass="27327">MKWRRGKMGSTSWSIFDVLERVAPETGSASSLNKLKAKLGEVKEATQSEYNQIVMSNKKMSKKWNEMRKKLRDRLKEAEQAVLKCGVFEESMNDLERWVDKELQRYEQAEHRPVFGDIDKVRQLVDEERRRVAERTTKKNGVKKADALFALGVDEKDSIAHSKERLVENAGGINVVDGMKEIVAGSDGTAVGSRQSEGAFFRRDEAVEGMEMGGLEGEICEVECSCESESFRSIPLNGYTSY</sequence>
<dbReference type="HOGENOM" id="CLU_1148100_0_0_1"/>
<dbReference type="eggNOG" id="KOG0516">
    <property type="taxonomic scope" value="Eukaryota"/>
</dbReference>
<dbReference type="EMBL" id="DS268539">
    <property type="protein sequence ID" value="EFO88007.1"/>
    <property type="molecule type" value="Genomic_DNA"/>
</dbReference>
<evidence type="ECO:0000313" key="3">
    <source>
        <dbReference type="Proteomes" id="UP000008281"/>
    </source>
</evidence>
<protein>
    <submittedName>
        <fullName evidence="2">Uncharacterized protein</fullName>
    </submittedName>
</protein>
<dbReference type="InParanoid" id="E3N6E5"/>
<dbReference type="Gene3D" id="1.20.58.60">
    <property type="match status" value="1"/>
</dbReference>
<evidence type="ECO:0000256" key="1">
    <source>
        <dbReference type="SAM" id="Coils"/>
    </source>
</evidence>
<name>E3N6E5_CAERE</name>
<organism evidence="3">
    <name type="scientific">Caenorhabditis remanei</name>
    <name type="common">Caenorhabditis vulgaris</name>
    <dbReference type="NCBI Taxonomy" id="31234"/>
    <lineage>
        <taxon>Eukaryota</taxon>
        <taxon>Metazoa</taxon>
        <taxon>Ecdysozoa</taxon>
        <taxon>Nematoda</taxon>
        <taxon>Chromadorea</taxon>
        <taxon>Rhabditida</taxon>
        <taxon>Rhabditina</taxon>
        <taxon>Rhabditomorpha</taxon>
        <taxon>Rhabditoidea</taxon>
        <taxon>Rhabditidae</taxon>
        <taxon>Peloderinae</taxon>
        <taxon>Caenorhabditis</taxon>
    </lineage>
</organism>
<dbReference type="Proteomes" id="UP000008281">
    <property type="component" value="Unassembled WGS sequence"/>
</dbReference>
<keyword evidence="3" id="KW-1185">Reference proteome</keyword>
<proteinExistence type="predicted"/>
<accession>E3N6E5</accession>
<dbReference type="STRING" id="31234.E3N6E5"/>
<dbReference type="SUPFAM" id="SSF46966">
    <property type="entry name" value="Spectrin repeat"/>
    <property type="match status" value="1"/>
</dbReference>
<gene>
    <name evidence="2" type="ORF">CRE_05166</name>
</gene>